<dbReference type="SUPFAM" id="SSF47413">
    <property type="entry name" value="lambda repressor-like DNA-binding domains"/>
    <property type="match status" value="1"/>
</dbReference>
<organism evidence="2 3">
    <name type="scientific">[Ruminococcus] torques L2-14</name>
    <dbReference type="NCBI Taxonomy" id="657313"/>
    <lineage>
        <taxon>Bacteria</taxon>
        <taxon>Bacillati</taxon>
        <taxon>Bacillota</taxon>
        <taxon>Clostridia</taxon>
        <taxon>Lachnospirales</taxon>
        <taxon>Lachnospiraceae</taxon>
        <taxon>Mediterraneibacter</taxon>
    </lineage>
</organism>
<sequence>MQTISYKKLWKLLIDKDMLKKDLAQKAKISPTSIAKLSKNENVNTEILQKICNALDCDICDIMEMVGSSSEKEGEGQYND</sequence>
<dbReference type="InterPro" id="IPR001387">
    <property type="entry name" value="Cro/C1-type_HTH"/>
</dbReference>
<dbReference type="AlphaFoldDB" id="D4M0M2"/>
<evidence type="ECO:0000313" key="3">
    <source>
        <dbReference type="Proteomes" id="UP000008956"/>
    </source>
</evidence>
<dbReference type="RefSeq" id="WP_015530116.1">
    <property type="nucleotide sequence ID" value="NC_021015.1"/>
</dbReference>
<dbReference type="GO" id="GO:0003677">
    <property type="term" value="F:DNA binding"/>
    <property type="evidence" value="ECO:0007669"/>
    <property type="project" value="InterPro"/>
</dbReference>
<dbReference type="HOGENOM" id="CLU_066192_31_1_9"/>
<dbReference type="EMBL" id="FP929055">
    <property type="protein sequence ID" value="CBL27582.1"/>
    <property type="molecule type" value="Genomic_DNA"/>
</dbReference>
<name>D4M0M2_9FIRM</name>
<evidence type="ECO:0000259" key="1">
    <source>
        <dbReference type="PROSITE" id="PS50943"/>
    </source>
</evidence>
<reference evidence="2 3" key="1">
    <citation type="submission" date="2010-03" db="EMBL/GenBank/DDBJ databases">
        <title>The genome sequence of Ruminococcus torques L2-14.</title>
        <authorList>
            <consortium name="metaHIT consortium -- http://www.metahit.eu/"/>
            <person name="Pajon A."/>
            <person name="Turner K."/>
            <person name="Parkhill J."/>
            <person name="Duncan S."/>
            <person name="Flint H."/>
        </authorList>
    </citation>
    <scope>NUCLEOTIDE SEQUENCE [LARGE SCALE GENOMIC DNA]</scope>
    <source>
        <strain evidence="2 3">L2-14</strain>
    </source>
</reference>
<dbReference type="PROSITE" id="PS50943">
    <property type="entry name" value="HTH_CROC1"/>
    <property type="match status" value="1"/>
</dbReference>
<feature type="domain" description="HTH cro/C1-type" evidence="1">
    <location>
        <begin position="9"/>
        <end position="62"/>
    </location>
</feature>
<dbReference type="InterPro" id="IPR010982">
    <property type="entry name" value="Lambda_DNA-bd_dom_sf"/>
</dbReference>
<dbReference type="Pfam" id="PF13443">
    <property type="entry name" value="HTH_26"/>
    <property type="match status" value="1"/>
</dbReference>
<proteinExistence type="predicted"/>
<evidence type="ECO:0000313" key="2">
    <source>
        <dbReference type="EMBL" id="CBL27582.1"/>
    </source>
</evidence>
<dbReference type="PATRIC" id="fig|657313.3.peg.3089"/>
<reference evidence="2 3" key="2">
    <citation type="submission" date="2010-03" db="EMBL/GenBank/DDBJ databases">
        <authorList>
            <person name="Pajon A."/>
        </authorList>
    </citation>
    <scope>NUCLEOTIDE SEQUENCE [LARGE SCALE GENOMIC DNA]</scope>
    <source>
        <strain evidence="2 3">L2-14</strain>
    </source>
</reference>
<dbReference type="REBASE" id="32085">
    <property type="entry name" value="C.RtoL2ORF32080P"/>
</dbReference>
<dbReference type="KEGG" id="rto:RTO_32070"/>
<dbReference type="Proteomes" id="UP000008956">
    <property type="component" value="Chromosome"/>
</dbReference>
<dbReference type="CDD" id="cd00093">
    <property type="entry name" value="HTH_XRE"/>
    <property type="match status" value="1"/>
</dbReference>
<accession>D4M0M2</accession>
<dbReference type="Gene3D" id="1.10.260.40">
    <property type="entry name" value="lambda repressor-like DNA-binding domains"/>
    <property type="match status" value="1"/>
</dbReference>
<protein>
    <submittedName>
        <fullName evidence="2">Predicted transcriptional regulator</fullName>
    </submittedName>
</protein>
<gene>
    <name evidence="2" type="ORF">RTO_32070</name>
</gene>